<evidence type="ECO:0000259" key="4">
    <source>
        <dbReference type="PROSITE" id="PS50173"/>
    </source>
</evidence>
<keyword evidence="6" id="KW-1185">Reference proteome</keyword>
<proteinExistence type="inferred from homology"/>
<evidence type="ECO:0000256" key="1">
    <source>
        <dbReference type="ARBA" id="ARBA00010945"/>
    </source>
</evidence>
<dbReference type="RefSeq" id="WP_344227147.1">
    <property type="nucleotide sequence ID" value="NZ_BAAARI010000004.1"/>
</dbReference>
<evidence type="ECO:0000256" key="2">
    <source>
        <dbReference type="ARBA" id="ARBA00022763"/>
    </source>
</evidence>
<dbReference type="PANTHER" id="PTHR35369">
    <property type="entry name" value="BLR3025 PROTEIN-RELATED"/>
    <property type="match status" value="1"/>
</dbReference>
<dbReference type="InterPro" id="IPR050356">
    <property type="entry name" value="SulA_CellDiv_inhibitor"/>
</dbReference>
<dbReference type="Proteomes" id="UP001500274">
    <property type="component" value="Unassembled WGS sequence"/>
</dbReference>
<dbReference type="SUPFAM" id="SSF56672">
    <property type="entry name" value="DNA/RNA polymerases"/>
    <property type="match status" value="1"/>
</dbReference>
<comment type="caution">
    <text evidence="5">The sequence shown here is derived from an EMBL/GenBank/DDBJ whole genome shotgun (WGS) entry which is preliminary data.</text>
</comment>
<gene>
    <name evidence="5" type="ORF">GCM10009862_08140</name>
</gene>
<dbReference type="InterPro" id="IPR001126">
    <property type="entry name" value="UmuC"/>
</dbReference>
<keyword evidence="2" id="KW-0227">DNA damage</keyword>
<accession>A0ABP6BKW1</accession>
<comment type="similarity">
    <text evidence="1">Belongs to the DNA polymerase type-Y family.</text>
</comment>
<evidence type="ECO:0000313" key="5">
    <source>
        <dbReference type="EMBL" id="GAA2571662.1"/>
    </source>
</evidence>
<dbReference type="InterPro" id="IPR043502">
    <property type="entry name" value="DNA/RNA_pol_sf"/>
</dbReference>
<dbReference type="PANTHER" id="PTHR35369:SF2">
    <property type="entry name" value="BLR3025 PROTEIN"/>
    <property type="match status" value="1"/>
</dbReference>
<comment type="function">
    <text evidence="3">Poorly processive, error-prone DNA polymerase involved in untargeted mutagenesis. Copies undamaged DNA at stalled replication forks, which arise in vivo from mismatched or misaligned primer ends. These misaligned primers can be extended by PolIV. Exhibits no 3'-5' exonuclease (proofreading) activity. May be involved in translesional synthesis, in conjunction with the beta clamp from PolIII.</text>
</comment>
<dbReference type="InterPro" id="IPR043128">
    <property type="entry name" value="Rev_trsase/Diguanyl_cyclase"/>
</dbReference>
<organism evidence="5 6">
    <name type="scientific">Microbacterium binotii</name>
    <dbReference type="NCBI Taxonomy" id="462710"/>
    <lineage>
        <taxon>Bacteria</taxon>
        <taxon>Bacillati</taxon>
        <taxon>Actinomycetota</taxon>
        <taxon>Actinomycetes</taxon>
        <taxon>Micrococcales</taxon>
        <taxon>Microbacteriaceae</taxon>
        <taxon>Microbacterium</taxon>
    </lineage>
</organism>
<dbReference type="EMBL" id="BAAARI010000004">
    <property type="protein sequence ID" value="GAA2571662.1"/>
    <property type="molecule type" value="Genomic_DNA"/>
</dbReference>
<dbReference type="Gene3D" id="1.10.150.20">
    <property type="entry name" value="5' to 3' exonuclease, C-terminal subdomain"/>
    <property type="match status" value="1"/>
</dbReference>
<evidence type="ECO:0000313" key="6">
    <source>
        <dbReference type="Proteomes" id="UP001500274"/>
    </source>
</evidence>
<dbReference type="Pfam" id="PF00817">
    <property type="entry name" value="IMS"/>
    <property type="match status" value="1"/>
</dbReference>
<protein>
    <submittedName>
        <fullName evidence="5">DNA polymerase Y family protein</fullName>
    </submittedName>
</protein>
<dbReference type="Gene3D" id="3.30.70.270">
    <property type="match status" value="1"/>
</dbReference>
<reference evidence="6" key="1">
    <citation type="journal article" date="2019" name="Int. J. Syst. Evol. Microbiol.">
        <title>The Global Catalogue of Microorganisms (GCM) 10K type strain sequencing project: providing services to taxonomists for standard genome sequencing and annotation.</title>
        <authorList>
            <consortium name="The Broad Institute Genomics Platform"/>
            <consortium name="The Broad Institute Genome Sequencing Center for Infectious Disease"/>
            <person name="Wu L."/>
            <person name="Ma J."/>
        </authorList>
    </citation>
    <scope>NUCLEOTIDE SEQUENCE [LARGE SCALE GENOMIC DNA]</scope>
    <source>
        <strain evidence="6">JCM 16365</strain>
    </source>
</reference>
<sequence length="512" mass="55537">MPVRTLVVWIPDWPVVAFGRESGEEEAAVAVVEKNVVVACSAAARAEGVRRGQRRRDAQGACPRLRIVAMDAARDHRAFAPLVAAIERLAPHVQIIRSGLCALKARGPARYYGGEEEAAHVLRAALHEAGVSDVRIGVADGPFTAEQAARAATTAEAPVRCVPPGLSGPFLAPLPATLLHDAGAETSLASLLARLGIHTLGAFAELPTDGIRDRLGEQGVRLQALAAGADSRTVAPREVPPELDREVVFEPPVELAEQAAFGMRVAAEEFIARLDALRLVCTELRVELESERAERSERVWLHPGTFDAAAVVDRVRWQLAEQQELRSPVARVRISPEAVDDQAHHVPGLFGRGEREKVHHALSRVQAMLGHRSVLTPVIAGGRWLDERQVMVPWGDRAVAPRDASLPWPGSLPAPLPTTVFPEPRPAEVRDAEGARILVDERGALSGTPADIAVGGARRGVLSWAGPWTVIEREWDAARRRVAHRFQIVDAAQVAWLLVHENGRWSVEARYD</sequence>
<dbReference type="Gene3D" id="3.40.1170.60">
    <property type="match status" value="1"/>
</dbReference>
<dbReference type="PROSITE" id="PS50173">
    <property type="entry name" value="UMUC"/>
    <property type="match status" value="1"/>
</dbReference>
<name>A0ABP6BKW1_9MICO</name>
<dbReference type="CDD" id="cd03468">
    <property type="entry name" value="PolY_like"/>
    <property type="match status" value="1"/>
</dbReference>
<evidence type="ECO:0000256" key="3">
    <source>
        <dbReference type="ARBA" id="ARBA00025589"/>
    </source>
</evidence>
<feature type="domain" description="UmuC" evidence="4">
    <location>
        <begin position="29"/>
        <end position="183"/>
    </location>
</feature>